<dbReference type="EMBL" id="LQYT01000043">
    <property type="protein sequence ID" value="KYD19255.1"/>
    <property type="molecule type" value="Genomic_DNA"/>
</dbReference>
<gene>
    <name evidence="1" type="ORF">B4135_2179</name>
</gene>
<comment type="caution">
    <text evidence="1">The sequence shown here is derived from an EMBL/GenBank/DDBJ whole genome shotgun (WGS) entry which is preliminary data.</text>
</comment>
<evidence type="ECO:0000313" key="1">
    <source>
        <dbReference type="EMBL" id="KYD19255.1"/>
    </source>
</evidence>
<reference evidence="1 2" key="1">
    <citation type="submission" date="2016-01" db="EMBL/GenBank/DDBJ databases">
        <title>Draft Genome Sequences of Seven Thermophilic Sporeformers Isolated from Foods.</title>
        <authorList>
            <person name="Berendsen E.M."/>
            <person name="Wells-Bennik M.H."/>
            <person name="Krawcyk A.O."/>
            <person name="De Jong A."/>
            <person name="Holsappel S."/>
            <person name="Eijlander R.T."/>
            <person name="Kuipers O.P."/>
        </authorList>
    </citation>
    <scope>NUCLEOTIDE SEQUENCE [LARGE SCALE GENOMIC DNA]</scope>
    <source>
        <strain evidence="1 2">B4135</strain>
    </source>
</reference>
<name>A0A150M4C7_9BACI</name>
<sequence>MPEIRLLIPSPFFLFATAWPVQCCKPPGAHHFPLSIRLPSTLVFTILPFPVNPSASSGASSDFQSQHVIGIFYEKSPF</sequence>
<proteinExistence type="predicted"/>
<dbReference type="AlphaFoldDB" id="A0A150M4C7"/>
<accession>A0A150M4C7</accession>
<protein>
    <submittedName>
        <fullName evidence="1">Uncharacterized protein</fullName>
    </submittedName>
</protein>
<dbReference type="Proteomes" id="UP000075683">
    <property type="component" value="Unassembled WGS sequence"/>
</dbReference>
<organism evidence="1 2">
    <name type="scientific">Caldibacillus debilis</name>
    <dbReference type="NCBI Taxonomy" id="301148"/>
    <lineage>
        <taxon>Bacteria</taxon>
        <taxon>Bacillati</taxon>
        <taxon>Bacillota</taxon>
        <taxon>Bacilli</taxon>
        <taxon>Bacillales</taxon>
        <taxon>Bacillaceae</taxon>
        <taxon>Caldibacillus</taxon>
    </lineage>
</organism>
<dbReference type="STRING" id="301148.B4135_2179"/>
<evidence type="ECO:0000313" key="2">
    <source>
        <dbReference type="Proteomes" id="UP000075683"/>
    </source>
</evidence>